<feature type="region of interest" description="Disordered" evidence="1">
    <location>
        <begin position="47"/>
        <end position="67"/>
    </location>
</feature>
<sequence length="67" mass="7314">MQSPGRRVSVPLETREDVRISARVGVSVSLEMRVNVKVSARAGNARGSIQSSLALAPTVPQSRRKWK</sequence>
<protein>
    <submittedName>
        <fullName evidence="2">Uncharacterized protein</fullName>
    </submittedName>
</protein>
<evidence type="ECO:0000313" key="2">
    <source>
        <dbReference type="EMBL" id="KAJ1147753.1"/>
    </source>
</evidence>
<dbReference type="Proteomes" id="UP001066276">
    <property type="component" value="Chromosome 5"/>
</dbReference>
<keyword evidence="3" id="KW-1185">Reference proteome</keyword>
<proteinExistence type="predicted"/>
<organism evidence="2 3">
    <name type="scientific">Pleurodeles waltl</name>
    <name type="common">Iberian ribbed newt</name>
    <dbReference type="NCBI Taxonomy" id="8319"/>
    <lineage>
        <taxon>Eukaryota</taxon>
        <taxon>Metazoa</taxon>
        <taxon>Chordata</taxon>
        <taxon>Craniata</taxon>
        <taxon>Vertebrata</taxon>
        <taxon>Euteleostomi</taxon>
        <taxon>Amphibia</taxon>
        <taxon>Batrachia</taxon>
        <taxon>Caudata</taxon>
        <taxon>Salamandroidea</taxon>
        <taxon>Salamandridae</taxon>
        <taxon>Pleurodelinae</taxon>
        <taxon>Pleurodeles</taxon>
    </lineage>
</organism>
<accession>A0AAV7RAI1</accession>
<dbReference type="EMBL" id="JANPWB010000009">
    <property type="protein sequence ID" value="KAJ1147753.1"/>
    <property type="molecule type" value="Genomic_DNA"/>
</dbReference>
<dbReference type="AlphaFoldDB" id="A0AAV7RAI1"/>
<comment type="caution">
    <text evidence="2">The sequence shown here is derived from an EMBL/GenBank/DDBJ whole genome shotgun (WGS) entry which is preliminary data.</text>
</comment>
<reference evidence="2" key="1">
    <citation type="journal article" date="2022" name="bioRxiv">
        <title>Sequencing and chromosome-scale assembly of the giantPleurodeles waltlgenome.</title>
        <authorList>
            <person name="Brown T."/>
            <person name="Elewa A."/>
            <person name="Iarovenko S."/>
            <person name="Subramanian E."/>
            <person name="Araus A.J."/>
            <person name="Petzold A."/>
            <person name="Susuki M."/>
            <person name="Suzuki K.-i.T."/>
            <person name="Hayashi T."/>
            <person name="Toyoda A."/>
            <person name="Oliveira C."/>
            <person name="Osipova E."/>
            <person name="Leigh N.D."/>
            <person name="Simon A."/>
            <person name="Yun M.H."/>
        </authorList>
    </citation>
    <scope>NUCLEOTIDE SEQUENCE</scope>
    <source>
        <strain evidence="2">20211129_DDA</strain>
        <tissue evidence="2">Liver</tissue>
    </source>
</reference>
<name>A0AAV7RAI1_PLEWA</name>
<gene>
    <name evidence="2" type="ORF">NDU88_000612</name>
</gene>
<evidence type="ECO:0000313" key="3">
    <source>
        <dbReference type="Proteomes" id="UP001066276"/>
    </source>
</evidence>
<evidence type="ECO:0000256" key="1">
    <source>
        <dbReference type="SAM" id="MobiDB-lite"/>
    </source>
</evidence>